<dbReference type="RefSeq" id="WP_007143884.1">
    <property type="nucleotide sequence ID" value="NZ_AOLZ01000079.1"/>
</dbReference>
<dbReference type="eggNOG" id="ENOG502N5R1">
    <property type="taxonomic scope" value="Archaea"/>
</dbReference>
<dbReference type="PANTHER" id="PTHR13778:SF47">
    <property type="entry name" value="LIPOPOLYSACCHARIDE 1,3-GALACTOSYLTRANSFERASE"/>
    <property type="match status" value="1"/>
</dbReference>
<accession>M0L0Z4</accession>
<dbReference type="InterPro" id="IPR002495">
    <property type="entry name" value="Glyco_trans_8"/>
</dbReference>
<dbReference type="PANTHER" id="PTHR13778">
    <property type="entry name" value="GLYCOSYLTRANSFERASE 8 DOMAIN-CONTAINING PROTEIN"/>
    <property type="match status" value="1"/>
</dbReference>
<evidence type="ECO:0000313" key="6">
    <source>
        <dbReference type="Proteomes" id="UP000011555"/>
    </source>
</evidence>
<reference evidence="5 6" key="2">
    <citation type="journal article" date="2014" name="PLoS Genet.">
        <title>Phylogenetically driven sequencing of extremely halophilic archaea reveals strategies for static and dynamic osmo-response.</title>
        <authorList>
            <person name="Becker E.A."/>
            <person name="Seitzer P.M."/>
            <person name="Tritt A."/>
            <person name="Larsen D."/>
            <person name="Krusor M."/>
            <person name="Yao A.I."/>
            <person name="Wu D."/>
            <person name="Madern D."/>
            <person name="Eisen J.A."/>
            <person name="Darling A.E."/>
            <person name="Facciotti M.T."/>
        </authorList>
    </citation>
    <scope>NUCLEOTIDE SEQUENCE [LARGE SCALE GENOMIC DNA]</scope>
    <source>
        <strain evidence="5 6">AJ5</strain>
    </source>
</reference>
<dbReference type="GeneID" id="30922326"/>
<sequence>MTKNIVYATDENYWIPLYNSIYSLLENNRSINANIYIICNEKNEMFDENIDYLHDVHGGININYITINDDLFADYPEPRHLTKGIYYRILLGTLLPEDINKVLYIDCDTLIVSSIGDLMNKELEGAMIGAVPHLELISPFEGLSIDNLWYNTGVMLINLEKWRECEIEEKCLEYIEENHNMRLPLQKILNEIIHEEGFWKTFHPKYNMMQEWIEKYDESDHELDPKIVHFTGGNKPWYYRTVRPFKQDWWDYLSKTPYHDYQPKDYNWKIIIVHHIDKKLKQYPALRDMIKPIYQYF</sequence>
<keyword evidence="6" id="KW-1185">Reference proteome</keyword>
<dbReference type="Pfam" id="PF01501">
    <property type="entry name" value="Glyco_transf_8"/>
    <property type="match status" value="1"/>
</dbReference>
<dbReference type="InterPro" id="IPR050748">
    <property type="entry name" value="Glycosyltrans_8_dom-fam"/>
</dbReference>
<dbReference type="EMBL" id="CP019285">
    <property type="protein sequence ID" value="APW98880.1"/>
    <property type="molecule type" value="Genomic_DNA"/>
</dbReference>
<dbReference type="CDD" id="cd04194">
    <property type="entry name" value="GT8_A4GalT_like"/>
    <property type="match status" value="1"/>
</dbReference>
<keyword evidence="3" id="KW-0479">Metal-binding</keyword>
<evidence type="ECO:0000313" key="7">
    <source>
        <dbReference type="Proteomes" id="UP000186547"/>
    </source>
</evidence>
<dbReference type="SUPFAM" id="SSF53448">
    <property type="entry name" value="Nucleotide-diphospho-sugar transferases"/>
    <property type="match status" value="1"/>
</dbReference>
<name>M0L0Z4_NATLA</name>
<reference evidence="4 7" key="1">
    <citation type="journal article" date="2011" name="J. Bacteriol.">
        <title>Genome sequence of Halobiforma lacisalsi AJ5, an extremely halophilic archaeon which harbors a bop gene.</title>
        <authorList>
            <person name="Jiang X."/>
            <person name="Wang S."/>
            <person name="Cheng H."/>
            <person name="Huo Y."/>
            <person name="Zhang X."/>
            <person name="Zhu X."/>
            <person name="Han X."/>
            <person name="Ni P."/>
            <person name="Wu M."/>
        </authorList>
    </citation>
    <scope>NUCLEOTIDE SEQUENCE [LARGE SCALE GENOMIC DNA]</scope>
    <source>
        <strain evidence="4 7">AJ5</strain>
    </source>
</reference>
<keyword evidence="2 5" id="KW-0808">Transferase</keyword>
<evidence type="ECO:0000256" key="3">
    <source>
        <dbReference type="ARBA" id="ARBA00022723"/>
    </source>
</evidence>
<protein>
    <submittedName>
        <fullName evidence="5">Glycosyl transferase family protein</fullName>
    </submittedName>
</protein>
<evidence type="ECO:0000313" key="4">
    <source>
        <dbReference type="EMBL" id="APW98880.1"/>
    </source>
</evidence>
<reference evidence="4" key="3">
    <citation type="submission" date="2017-01" db="EMBL/GenBank/DDBJ databases">
        <authorList>
            <person name="Mah S.A."/>
            <person name="Swanson W.J."/>
            <person name="Moy G.W."/>
            <person name="Vacquier V.D."/>
        </authorList>
    </citation>
    <scope>NUCLEOTIDE SEQUENCE</scope>
    <source>
        <strain evidence="4">AJ5</strain>
    </source>
</reference>
<evidence type="ECO:0000313" key="5">
    <source>
        <dbReference type="EMBL" id="EMA27232.1"/>
    </source>
</evidence>
<dbReference type="KEGG" id="hlc:CHINAEXTREME14340"/>
<dbReference type="EMBL" id="AOLZ01000079">
    <property type="protein sequence ID" value="EMA27232.1"/>
    <property type="molecule type" value="Genomic_DNA"/>
</dbReference>
<evidence type="ECO:0000256" key="1">
    <source>
        <dbReference type="ARBA" id="ARBA00022676"/>
    </source>
</evidence>
<proteinExistence type="predicted"/>
<dbReference type="InterPro" id="IPR029044">
    <property type="entry name" value="Nucleotide-diphossugar_trans"/>
</dbReference>
<dbReference type="AlphaFoldDB" id="M0L0Z4"/>
<dbReference type="GO" id="GO:0046872">
    <property type="term" value="F:metal ion binding"/>
    <property type="evidence" value="ECO:0007669"/>
    <property type="project" value="UniProtKB-KW"/>
</dbReference>
<evidence type="ECO:0000256" key="2">
    <source>
        <dbReference type="ARBA" id="ARBA00022679"/>
    </source>
</evidence>
<dbReference type="GO" id="GO:0016757">
    <property type="term" value="F:glycosyltransferase activity"/>
    <property type="evidence" value="ECO:0007669"/>
    <property type="project" value="UniProtKB-KW"/>
</dbReference>
<dbReference type="Gene3D" id="3.90.550.10">
    <property type="entry name" value="Spore Coat Polysaccharide Biosynthesis Protein SpsA, Chain A"/>
    <property type="match status" value="1"/>
</dbReference>
<dbReference type="Proteomes" id="UP000186547">
    <property type="component" value="Chromosome"/>
</dbReference>
<gene>
    <name evidence="5" type="ORF">C445_21066</name>
    <name evidence="4" type="ORF">CHINAEXTREME_14340</name>
</gene>
<keyword evidence="1" id="KW-0328">Glycosyltransferase</keyword>
<organism evidence="5 6">
    <name type="scientific">Natronobacterium lacisalsi AJ5</name>
    <dbReference type="NCBI Taxonomy" id="358396"/>
    <lineage>
        <taxon>Archaea</taxon>
        <taxon>Methanobacteriati</taxon>
        <taxon>Methanobacteriota</taxon>
        <taxon>Stenosarchaea group</taxon>
        <taxon>Halobacteria</taxon>
        <taxon>Halobacteriales</taxon>
        <taxon>Natrialbaceae</taxon>
        <taxon>Natronobacterium</taxon>
    </lineage>
</organism>
<dbReference type="Proteomes" id="UP000011555">
    <property type="component" value="Unassembled WGS sequence"/>
</dbReference>
<dbReference type="STRING" id="358396.CHINAEXTREME_14340"/>